<dbReference type="AlphaFoldDB" id="A0A7Z0WGQ4"/>
<dbReference type="RefSeq" id="WP_075138030.1">
    <property type="nucleotide sequence ID" value="NZ_MSIF01000035.1"/>
</dbReference>
<dbReference type="EMBL" id="MSIF01000035">
    <property type="protein sequence ID" value="OLF04983.1"/>
    <property type="molecule type" value="Genomic_DNA"/>
</dbReference>
<keyword evidence="2" id="KW-1185">Reference proteome</keyword>
<reference evidence="1 2" key="1">
    <citation type="submission" date="2016-12" db="EMBL/GenBank/DDBJ databases">
        <title>The draft genome sequence of Actinophytocola xinjiangensis.</title>
        <authorList>
            <person name="Wang W."/>
            <person name="Yuan L."/>
        </authorList>
    </citation>
    <scope>NUCLEOTIDE SEQUENCE [LARGE SCALE GENOMIC DNA]</scope>
    <source>
        <strain evidence="1 2">CGMCC 4.4663</strain>
    </source>
</reference>
<evidence type="ECO:0000313" key="2">
    <source>
        <dbReference type="Proteomes" id="UP000185696"/>
    </source>
</evidence>
<sequence length="88" mass="9982">MDERLYRLLAEGVGRYLESVDRLAGARPEGALGVETRRLVAAWRALLELHRQVDGRCVAGCPSRRLCAAWRVAGAYFVRRVSSRRRAR</sequence>
<evidence type="ECO:0000313" key="1">
    <source>
        <dbReference type="EMBL" id="OLF04983.1"/>
    </source>
</evidence>
<name>A0A7Z0WGQ4_9PSEU</name>
<dbReference type="Proteomes" id="UP000185696">
    <property type="component" value="Unassembled WGS sequence"/>
</dbReference>
<comment type="caution">
    <text evidence="1">The sequence shown here is derived from an EMBL/GenBank/DDBJ whole genome shotgun (WGS) entry which is preliminary data.</text>
</comment>
<protein>
    <submittedName>
        <fullName evidence="1">Uncharacterized protein</fullName>
    </submittedName>
</protein>
<organism evidence="1 2">
    <name type="scientific">Actinophytocola xinjiangensis</name>
    <dbReference type="NCBI Taxonomy" id="485602"/>
    <lineage>
        <taxon>Bacteria</taxon>
        <taxon>Bacillati</taxon>
        <taxon>Actinomycetota</taxon>
        <taxon>Actinomycetes</taxon>
        <taxon>Pseudonocardiales</taxon>
        <taxon>Pseudonocardiaceae</taxon>
    </lineage>
</organism>
<proteinExistence type="predicted"/>
<accession>A0A7Z0WGQ4</accession>
<gene>
    <name evidence="1" type="ORF">BLA60_38500</name>
</gene>